<gene>
    <name evidence="2" type="ORF">MNQ99_10365</name>
</gene>
<dbReference type="PIRSF" id="PIRSF021700">
    <property type="entry name" value="3_dmu_93_MTrfase"/>
    <property type="match status" value="1"/>
</dbReference>
<dbReference type="CDD" id="cd06588">
    <property type="entry name" value="PhnB_like"/>
    <property type="match status" value="1"/>
</dbReference>
<dbReference type="RefSeq" id="WP_241912900.1">
    <property type="nucleotide sequence ID" value="NZ_CP093326.1"/>
</dbReference>
<sequence length="158" mass="17485">MQKITPCLWFDGEAEEAARFYVQLFKNSNILDVTHYGESGPGAEGQVLTVEFELDGQSFTALNGGAQFTFNEAVSMQVDCEDQAEVDRLWDALTADGGAESQCGWLKDKYGLSWQIIPSVLPRLIGGPDPQKAQRAMEAMLQMKKIDIDELQRAYDAG</sequence>
<dbReference type="SUPFAM" id="SSF54593">
    <property type="entry name" value="Glyoxalase/Bleomycin resistance protein/Dihydroxybiphenyl dioxygenase"/>
    <property type="match status" value="1"/>
</dbReference>
<accession>A0ABY3W322</accession>
<evidence type="ECO:0000313" key="2">
    <source>
        <dbReference type="EMBL" id="UNK44410.1"/>
    </source>
</evidence>
<dbReference type="EMBL" id="CP093326">
    <property type="protein sequence ID" value="UNK44410.1"/>
    <property type="molecule type" value="Genomic_DNA"/>
</dbReference>
<evidence type="ECO:0000313" key="3">
    <source>
        <dbReference type="Proteomes" id="UP000829069"/>
    </source>
</evidence>
<dbReference type="Gene3D" id="3.10.180.10">
    <property type="entry name" value="2,3-Dihydroxybiphenyl 1,2-Dioxygenase, domain 1"/>
    <property type="match status" value="1"/>
</dbReference>
<keyword evidence="3" id="KW-1185">Reference proteome</keyword>
<evidence type="ECO:0000259" key="1">
    <source>
        <dbReference type="Pfam" id="PF06983"/>
    </source>
</evidence>
<dbReference type="InterPro" id="IPR009725">
    <property type="entry name" value="3_dmu_93_MTrfase"/>
</dbReference>
<dbReference type="InterPro" id="IPR029068">
    <property type="entry name" value="Glyas_Bleomycin-R_OHBP_Dase"/>
</dbReference>
<feature type="domain" description="PhnB-like" evidence="1">
    <location>
        <begin position="2"/>
        <end position="117"/>
    </location>
</feature>
<dbReference type="PANTHER" id="PTHR33990:SF2">
    <property type="entry name" value="PHNB-LIKE DOMAIN-CONTAINING PROTEIN"/>
    <property type="match status" value="1"/>
</dbReference>
<reference evidence="2 3" key="1">
    <citation type="submission" date="2022-03" db="EMBL/GenBank/DDBJ databases">
        <title>Isotopic signatures of nitrous oxide derived from detoxification processes.</title>
        <authorList>
            <person name="Behrendt U."/>
            <person name="Buchen C."/>
            <person name="Well R."/>
            <person name="Ulrich A."/>
            <person name="Rohe L."/>
            <person name="Kolb S."/>
            <person name="Schloter M."/>
            <person name="Horn M.A."/>
            <person name="Augustin J."/>
        </authorList>
    </citation>
    <scope>NUCLEOTIDE SEQUENCE [LARGE SCALE GENOMIC DNA]</scope>
    <source>
        <strain evidence="2 3">S4-C24</strain>
    </source>
</reference>
<proteinExistence type="predicted"/>
<dbReference type="Proteomes" id="UP000829069">
    <property type="component" value="Chromosome"/>
</dbReference>
<organism evidence="2 3">
    <name type="scientific">Arthrobacter sulfonylureivorans</name>
    <dbReference type="NCBI Taxonomy" id="2486855"/>
    <lineage>
        <taxon>Bacteria</taxon>
        <taxon>Bacillati</taxon>
        <taxon>Actinomycetota</taxon>
        <taxon>Actinomycetes</taxon>
        <taxon>Micrococcales</taxon>
        <taxon>Micrococcaceae</taxon>
        <taxon>Arthrobacter</taxon>
    </lineage>
</organism>
<protein>
    <submittedName>
        <fullName evidence="2">VOC family protein</fullName>
    </submittedName>
</protein>
<name>A0ABY3W322_9MICC</name>
<dbReference type="InterPro" id="IPR028973">
    <property type="entry name" value="PhnB-like"/>
</dbReference>
<dbReference type="Pfam" id="PF06983">
    <property type="entry name" value="3-dmu-9_3-mt"/>
    <property type="match status" value="1"/>
</dbReference>
<dbReference type="PANTHER" id="PTHR33990">
    <property type="entry name" value="PROTEIN YJDN-RELATED"/>
    <property type="match status" value="1"/>
</dbReference>